<reference evidence="1" key="1">
    <citation type="journal article" date="2014" name="Front. Microbiol.">
        <title>High frequency of phylogenetically diverse reductive dehalogenase-homologous genes in deep subseafloor sedimentary metagenomes.</title>
        <authorList>
            <person name="Kawai M."/>
            <person name="Futagami T."/>
            <person name="Toyoda A."/>
            <person name="Takaki Y."/>
            <person name="Nishi S."/>
            <person name="Hori S."/>
            <person name="Arai W."/>
            <person name="Tsubouchi T."/>
            <person name="Morono Y."/>
            <person name="Uchiyama I."/>
            <person name="Ito T."/>
            <person name="Fujiyama A."/>
            <person name="Inagaki F."/>
            <person name="Takami H."/>
        </authorList>
    </citation>
    <scope>NUCLEOTIDE SEQUENCE</scope>
    <source>
        <strain evidence="1">Expedition CK06-06</strain>
    </source>
</reference>
<comment type="caution">
    <text evidence="1">The sequence shown here is derived from an EMBL/GenBank/DDBJ whole genome shotgun (WGS) entry which is preliminary data.</text>
</comment>
<name>X1BNH6_9ZZZZ</name>
<dbReference type="EMBL" id="BART01010138">
    <property type="protein sequence ID" value="GAG85623.1"/>
    <property type="molecule type" value="Genomic_DNA"/>
</dbReference>
<protein>
    <recommendedName>
        <fullName evidence="2">Xylose isomerase-like TIM barrel domain-containing protein</fullName>
    </recommendedName>
</protein>
<gene>
    <name evidence="1" type="ORF">S01H4_22200</name>
</gene>
<evidence type="ECO:0008006" key="2">
    <source>
        <dbReference type="Google" id="ProtNLM"/>
    </source>
</evidence>
<sequence length="82" mass="9406">MKLGCSSWSYHRAFETHKLNIKKWISICADDLMVDGVELLDFHLNEPGVDFKELKNFIVTKGLTISSISVSNNFGYKSMYNE</sequence>
<evidence type="ECO:0000313" key="1">
    <source>
        <dbReference type="EMBL" id="GAG85623.1"/>
    </source>
</evidence>
<organism evidence="1">
    <name type="scientific">marine sediment metagenome</name>
    <dbReference type="NCBI Taxonomy" id="412755"/>
    <lineage>
        <taxon>unclassified sequences</taxon>
        <taxon>metagenomes</taxon>
        <taxon>ecological metagenomes</taxon>
    </lineage>
</organism>
<proteinExistence type="predicted"/>
<dbReference type="Gene3D" id="3.20.20.150">
    <property type="entry name" value="Divalent-metal-dependent TIM barrel enzymes"/>
    <property type="match status" value="1"/>
</dbReference>
<accession>X1BNH6</accession>
<dbReference type="AlphaFoldDB" id="X1BNH6"/>